<evidence type="ECO:0000256" key="6">
    <source>
        <dbReference type="ARBA" id="ARBA00023136"/>
    </source>
</evidence>
<evidence type="ECO:0000256" key="1">
    <source>
        <dbReference type="ARBA" id="ARBA00004370"/>
    </source>
</evidence>
<gene>
    <name evidence="8" type="primary">psbY</name>
    <name evidence="9" type="ORF">ENR15_09920</name>
</gene>
<keyword evidence="6 8" id="KW-0472">Membrane</keyword>
<dbReference type="HAMAP" id="MF_00717">
    <property type="entry name" value="PSII_PsbY"/>
    <property type="match status" value="1"/>
</dbReference>
<dbReference type="GO" id="GO:0009523">
    <property type="term" value="C:photosystem II"/>
    <property type="evidence" value="ECO:0007669"/>
    <property type="project" value="UniProtKB-KW"/>
</dbReference>
<comment type="caution">
    <text evidence="9">The sequence shown here is derived from an EMBL/GenBank/DDBJ whole genome shotgun (WGS) entry which is preliminary data.</text>
</comment>
<dbReference type="GO" id="GO:0031676">
    <property type="term" value="C:plasma membrane-derived thylakoid membrane"/>
    <property type="evidence" value="ECO:0007669"/>
    <property type="project" value="UniProtKB-SubCell"/>
</dbReference>
<dbReference type="EMBL" id="DSPX01000097">
    <property type="protein sequence ID" value="HGG00948.1"/>
    <property type="molecule type" value="Genomic_DNA"/>
</dbReference>
<protein>
    <recommendedName>
        <fullName evidence="8">Photosystem II reaction center protein Y</fullName>
    </recommendedName>
</protein>
<evidence type="ECO:0000256" key="5">
    <source>
        <dbReference type="ARBA" id="ARBA00023078"/>
    </source>
</evidence>
<evidence type="ECO:0000256" key="3">
    <source>
        <dbReference type="ARBA" id="ARBA00022692"/>
    </source>
</evidence>
<evidence type="ECO:0000256" key="2">
    <source>
        <dbReference type="ARBA" id="ARBA00022531"/>
    </source>
</evidence>
<evidence type="ECO:0000313" key="9">
    <source>
        <dbReference type="EMBL" id="HGG00948.1"/>
    </source>
</evidence>
<keyword evidence="4 8" id="KW-1133">Transmembrane helix</keyword>
<keyword evidence="7 8" id="KW-0604">Photosystem II</keyword>
<dbReference type="GO" id="GO:0015979">
    <property type="term" value="P:photosynthesis"/>
    <property type="evidence" value="ECO:0007669"/>
    <property type="project" value="UniProtKB-UniRule"/>
</dbReference>
<evidence type="ECO:0000256" key="4">
    <source>
        <dbReference type="ARBA" id="ARBA00022989"/>
    </source>
</evidence>
<comment type="function">
    <text evidence="8">Loosely associated component of the core of photosystem II (PSII). PSII is a light-driven water plastoquinone oxidoreductase, using light energy to abstract electrons from H(2)O, generating a proton gradient subsequently used for ATP formation.</text>
</comment>
<keyword evidence="5 8" id="KW-0793">Thylakoid</keyword>
<dbReference type="NCBIfam" id="NF009711">
    <property type="entry name" value="PRK13240.1"/>
    <property type="match status" value="1"/>
</dbReference>
<dbReference type="InterPro" id="IPR009388">
    <property type="entry name" value="PSII_PsbY"/>
</dbReference>
<name>A0A7C3ZW60_9CYAN</name>
<evidence type="ECO:0000256" key="8">
    <source>
        <dbReference type="HAMAP-Rule" id="MF_00717"/>
    </source>
</evidence>
<feature type="topological domain" description="Lumenal" evidence="8">
    <location>
        <begin position="1"/>
        <end position="6"/>
    </location>
</feature>
<dbReference type="AlphaFoldDB" id="A0A7C3ZW60"/>
<feature type="topological domain" description="Lumenal" evidence="8">
    <location>
        <begin position="26"/>
        <end position="41"/>
    </location>
</feature>
<keyword evidence="2 8" id="KW-0602">Photosynthesis</keyword>
<dbReference type="Pfam" id="PF06298">
    <property type="entry name" value="PsbY"/>
    <property type="match status" value="1"/>
</dbReference>
<comment type="subunit">
    <text evidence="8">PSII is composed of 1 copy each of membrane proteins PsbA, PsbB, PsbC, PsbD, PsbE, PsbF, PsbH, PsbI, PsbJ, PsbK, PsbL, PsbM, PsbT, PsbX, PsbY, PsbZ, Psb30/Ycf12, peripheral proteins PsbO, CyanoQ (PsbQ), PsbU, PsbV and a large number of cofactors. It forms dimeric complexes.</text>
</comment>
<comment type="similarity">
    <text evidence="8">Belongs to the PsbY family.</text>
</comment>
<dbReference type="GO" id="GO:0030145">
    <property type="term" value="F:manganese ion binding"/>
    <property type="evidence" value="ECO:0007669"/>
    <property type="project" value="InterPro"/>
</dbReference>
<sequence length="41" mass="4551">MDLDLRILIVLSPLLLAGGWAVYNIGKVAIVQIQNWLSKES</sequence>
<organism evidence="9">
    <name type="scientific">Planktothricoides sp. SpSt-374</name>
    <dbReference type="NCBI Taxonomy" id="2282167"/>
    <lineage>
        <taxon>Bacteria</taxon>
        <taxon>Bacillati</taxon>
        <taxon>Cyanobacteriota</taxon>
        <taxon>Cyanophyceae</taxon>
        <taxon>Oscillatoriophycideae</taxon>
        <taxon>Oscillatoriales</taxon>
        <taxon>Oscillatoriaceae</taxon>
        <taxon>Planktothricoides</taxon>
    </lineage>
</organism>
<keyword evidence="3 8" id="KW-0812">Transmembrane</keyword>
<accession>A0A7C3ZW60</accession>
<reference evidence="9" key="1">
    <citation type="journal article" date="2020" name="mSystems">
        <title>Genome- and Community-Level Interaction Insights into Carbon Utilization and Element Cycling Functions of Hydrothermarchaeota in Hydrothermal Sediment.</title>
        <authorList>
            <person name="Zhou Z."/>
            <person name="Liu Y."/>
            <person name="Xu W."/>
            <person name="Pan J."/>
            <person name="Luo Z.H."/>
            <person name="Li M."/>
        </authorList>
    </citation>
    <scope>NUCLEOTIDE SEQUENCE [LARGE SCALE GENOMIC DNA]</scope>
    <source>
        <strain evidence="9">SpSt-374</strain>
    </source>
</reference>
<proteinExistence type="inferred from homology"/>
<evidence type="ECO:0000256" key="7">
    <source>
        <dbReference type="ARBA" id="ARBA00023276"/>
    </source>
</evidence>
<comment type="subcellular location">
    <subcellularLocation>
        <location evidence="8">Cellular thylakoid membrane</location>
        <topology evidence="8">Single-pass membrane protein</topology>
    </subcellularLocation>
    <subcellularLocation>
        <location evidence="1">Membrane</location>
    </subcellularLocation>
</comment>